<accession>A0A1J3D153</accession>
<dbReference type="PROSITE" id="PS00107">
    <property type="entry name" value="PROTEIN_KINASE_ATP"/>
    <property type="match status" value="1"/>
</dbReference>
<dbReference type="FunFam" id="3.80.10.10:FF:000457">
    <property type="entry name" value="Probable LRR receptor-like serine/threonine-protein kinase At1g34110"/>
    <property type="match status" value="1"/>
</dbReference>
<evidence type="ECO:0000256" key="20">
    <source>
        <dbReference type="SAM" id="Phobius"/>
    </source>
</evidence>
<dbReference type="Gene3D" id="1.10.510.10">
    <property type="entry name" value="Transferase(Phosphotransferase) domain 1"/>
    <property type="match status" value="1"/>
</dbReference>
<dbReference type="GO" id="GO:0001653">
    <property type="term" value="F:peptide receptor activity"/>
    <property type="evidence" value="ECO:0007669"/>
    <property type="project" value="UniProtKB-ARBA"/>
</dbReference>
<dbReference type="EMBL" id="GEVI01018485">
    <property type="protein sequence ID" value="JAU13835.1"/>
    <property type="molecule type" value="Transcribed_RNA"/>
</dbReference>
<evidence type="ECO:0000256" key="19">
    <source>
        <dbReference type="PROSITE-ProRule" id="PRU10141"/>
    </source>
</evidence>
<dbReference type="FunFam" id="1.10.510.10:FF:000276">
    <property type="entry name" value="LRR receptor-like serine/threonine-protein kinase RCH1"/>
    <property type="match status" value="1"/>
</dbReference>
<protein>
    <submittedName>
        <fullName evidence="22">Putative LRR receptor-like serine/threonine-protein kinase</fullName>
    </submittedName>
</protein>
<dbReference type="InterPro" id="IPR003591">
    <property type="entry name" value="Leu-rich_rpt_typical-subtyp"/>
</dbReference>
<dbReference type="AlphaFoldDB" id="A0A1J3D153"/>
<dbReference type="GO" id="GO:0010074">
    <property type="term" value="P:maintenance of meristem identity"/>
    <property type="evidence" value="ECO:0007669"/>
    <property type="project" value="UniProtKB-ARBA"/>
</dbReference>
<dbReference type="PANTHER" id="PTHR48056:SF69">
    <property type="entry name" value="LEUCINE-RICH REPEAT RECEPTOR PROTEIN KINASE EXS"/>
    <property type="match status" value="1"/>
</dbReference>
<dbReference type="GO" id="GO:0033612">
    <property type="term" value="F:receptor serine/threonine kinase binding"/>
    <property type="evidence" value="ECO:0007669"/>
    <property type="project" value="TreeGrafter"/>
</dbReference>
<dbReference type="Gene3D" id="3.80.10.10">
    <property type="entry name" value="Ribonuclease Inhibitor"/>
    <property type="match status" value="3"/>
</dbReference>
<evidence type="ECO:0000256" key="14">
    <source>
        <dbReference type="ARBA" id="ARBA00022989"/>
    </source>
</evidence>
<dbReference type="GO" id="GO:0004674">
    <property type="term" value="F:protein serine/threonine kinase activity"/>
    <property type="evidence" value="ECO:0007669"/>
    <property type="project" value="UniProtKB-KW"/>
</dbReference>
<dbReference type="Gene3D" id="3.30.200.20">
    <property type="entry name" value="Phosphorylase Kinase, domain 1"/>
    <property type="match status" value="1"/>
</dbReference>
<dbReference type="InterPro" id="IPR013210">
    <property type="entry name" value="LRR_N_plant-typ"/>
</dbReference>
<dbReference type="FunFam" id="3.30.200.20:FF:000642">
    <property type="entry name" value="Putative LRR receptor-like serine/threonine-protein kinase"/>
    <property type="match status" value="1"/>
</dbReference>
<keyword evidence="4" id="KW-0597">Phosphoprotein</keyword>
<comment type="subcellular location">
    <subcellularLocation>
        <location evidence="1">Membrane</location>
        <topology evidence="1">Single-pass type I membrane protein</topology>
    </subcellularLocation>
</comment>
<dbReference type="InterPro" id="IPR017441">
    <property type="entry name" value="Protein_kinase_ATP_BS"/>
</dbReference>
<dbReference type="Pfam" id="PF23598">
    <property type="entry name" value="LRR_14"/>
    <property type="match status" value="1"/>
</dbReference>
<keyword evidence="8" id="KW-0732">Signal</keyword>
<evidence type="ECO:0000256" key="9">
    <source>
        <dbReference type="ARBA" id="ARBA00022737"/>
    </source>
</evidence>
<comment type="similarity">
    <text evidence="2">Belongs to the protein kinase superfamily. Ser/Thr protein kinase family.</text>
</comment>
<keyword evidence="7 20" id="KW-0812">Transmembrane</keyword>
<evidence type="ECO:0000256" key="1">
    <source>
        <dbReference type="ARBA" id="ARBA00004479"/>
    </source>
</evidence>
<dbReference type="SMART" id="SM00220">
    <property type="entry name" value="S_TKc"/>
    <property type="match status" value="1"/>
</dbReference>
<dbReference type="Pfam" id="PF13855">
    <property type="entry name" value="LRR_8"/>
    <property type="match status" value="1"/>
</dbReference>
<evidence type="ECO:0000256" key="13">
    <source>
        <dbReference type="ARBA" id="ARBA00022843"/>
    </source>
</evidence>
<dbReference type="SMART" id="SM00369">
    <property type="entry name" value="LRR_TYP"/>
    <property type="match status" value="8"/>
</dbReference>
<dbReference type="GO" id="GO:0005524">
    <property type="term" value="F:ATP binding"/>
    <property type="evidence" value="ECO:0007669"/>
    <property type="project" value="UniProtKB-UniRule"/>
</dbReference>
<keyword evidence="10 19" id="KW-0547">Nucleotide-binding</keyword>
<dbReference type="SUPFAM" id="SSF56112">
    <property type="entry name" value="Protein kinase-like (PK-like)"/>
    <property type="match status" value="1"/>
</dbReference>
<dbReference type="InterPro" id="IPR050647">
    <property type="entry name" value="Plant_LRR-RLKs"/>
</dbReference>
<evidence type="ECO:0000256" key="6">
    <source>
        <dbReference type="ARBA" id="ARBA00022679"/>
    </source>
</evidence>
<keyword evidence="6" id="KW-0808">Transferase</keyword>
<evidence type="ECO:0000256" key="18">
    <source>
        <dbReference type="ARBA" id="ARBA00023180"/>
    </source>
</evidence>
<dbReference type="InterPro" id="IPR000719">
    <property type="entry name" value="Prot_kinase_dom"/>
</dbReference>
<keyword evidence="3" id="KW-0723">Serine/threonine-protein kinase</keyword>
<keyword evidence="12 19" id="KW-0067">ATP-binding</keyword>
<dbReference type="Pfam" id="PF08263">
    <property type="entry name" value="LRRNT_2"/>
    <property type="match status" value="1"/>
</dbReference>
<evidence type="ECO:0000256" key="7">
    <source>
        <dbReference type="ARBA" id="ARBA00022692"/>
    </source>
</evidence>
<keyword evidence="16" id="KW-1015">Disulfide bond</keyword>
<keyword evidence="17 22" id="KW-0675">Receptor</keyword>
<proteinExistence type="inferred from homology"/>
<dbReference type="PRINTS" id="PR00019">
    <property type="entry name" value="LEURICHRPT"/>
</dbReference>
<evidence type="ECO:0000256" key="16">
    <source>
        <dbReference type="ARBA" id="ARBA00023157"/>
    </source>
</evidence>
<evidence type="ECO:0000256" key="5">
    <source>
        <dbReference type="ARBA" id="ARBA00022614"/>
    </source>
</evidence>
<evidence type="ECO:0000256" key="8">
    <source>
        <dbReference type="ARBA" id="ARBA00022729"/>
    </source>
</evidence>
<evidence type="ECO:0000256" key="10">
    <source>
        <dbReference type="ARBA" id="ARBA00022741"/>
    </source>
</evidence>
<keyword evidence="5" id="KW-0433">Leucine-rich repeat</keyword>
<feature type="binding site" evidence="19">
    <location>
        <position position="882"/>
    </location>
    <ligand>
        <name>ATP</name>
        <dbReference type="ChEBI" id="CHEBI:30616"/>
    </ligand>
</feature>
<dbReference type="FunFam" id="3.80.10.10:FF:000393">
    <property type="entry name" value="LRR receptor-like serine/threonine-protein kinase RCH1"/>
    <property type="match status" value="1"/>
</dbReference>
<feature type="domain" description="Protein kinase" evidence="21">
    <location>
        <begin position="853"/>
        <end position="1147"/>
    </location>
</feature>
<dbReference type="InterPro" id="IPR032675">
    <property type="entry name" value="LRR_dom_sf"/>
</dbReference>
<dbReference type="PROSITE" id="PS50011">
    <property type="entry name" value="PROTEIN_KINASE_DOM"/>
    <property type="match status" value="1"/>
</dbReference>
<reference evidence="22" key="1">
    <citation type="submission" date="2016-07" db="EMBL/GenBank/DDBJ databases">
        <title>De novo transcriptome assembly of four accessions of the metal hyperaccumulator plant Noccaea caerulescens.</title>
        <authorList>
            <person name="Blande D."/>
            <person name="Halimaa P."/>
            <person name="Tervahauta A.I."/>
            <person name="Aarts M.G."/>
            <person name="Karenlampi S.O."/>
        </authorList>
    </citation>
    <scope>NUCLEOTIDE SEQUENCE</scope>
</reference>
<dbReference type="PANTHER" id="PTHR48056">
    <property type="entry name" value="LRR RECEPTOR-LIKE SERINE/THREONINE-PROTEIN KINASE-RELATED"/>
    <property type="match status" value="1"/>
</dbReference>
<name>A0A1J3D153_NOCCA</name>
<dbReference type="InterPro" id="IPR011009">
    <property type="entry name" value="Kinase-like_dom_sf"/>
</dbReference>
<keyword evidence="15 20" id="KW-0472">Membrane</keyword>
<keyword evidence="11 22" id="KW-0418">Kinase</keyword>
<dbReference type="GO" id="GO:0010082">
    <property type="term" value="P:regulation of root meristem growth"/>
    <property type="evidence" value="ECO:0007669"/>
    <property type="project" value="UniProtKB-ARBA"/>
</dbReference>
<dbReference type="InterPro" id="IPR008271">
    <property type="entry name" value="Ser/Thr_kinase_AS"/>
</dbReference>
<dbReference type="GO" id="GO:0016020">
    <property type="term" value="C:membrane"/>
    <property type="evidence" value="ECO:0007669"/>
    <property type="project" value="UniProtKB-SubCell"/>
</dbReference>
<keyword evidence="9" id="KW-0677">Repeat</keyword>
<evidence type="ECO:0000256" key="11">
    <source>
        <dbReference type="ARBA" id="ARBA00022777"/>
    </source>
</evidence>
<dbReference type="Pfam" id="PF00560">
    <property type="entry name" value="LRR_1"/>
    <property type="match status" value="7"/>
</dbReference>
<keyword evidence="18" id="KW-0325">Glycoprotein</keyword>
<sequence length="1152" mass="125312">MVLKLFRVNPKQSESKKDKRQLCFSSSSSITPPPIESPLIPITRVSMEKDPNHFANLFPFNPFFIVKRQSFDCSSKQLNLFFLFLFFCCSWVSMAQPTLSLSSDGQALLSLKGQSPSSSSSSLFSSWDPQDQTPCSWYGITCSADNRVISVSIPDTFLNLSSIPDLSSLSSLQFLNFSSTNLSGPIPPSFGKLTHLRLLDLSSNSLSGPIPSELGRLSSLQFLILNANKLSGSIPPQISNLSSLQVLCLQDNLLNGSIPSSLGSLVSLQQFRLGGNPNLGGPIPAQLGLLTNLTTLGLAASGLSGQIPSTFGNLVNLQTLALYDTEISGTIPPQLGLCSELRNLYLHMSKLTGSIPKELGKLQKITSLLLWGNSLSGVIPPEISNCSSLVVFDVSANDLSGEIPGDLGKLVWLEQLQLSDNMFTGQIPWELSNCSSLIALQLDKNKLSGSIPSQIGKLKSLQSFFLWENSVSGTIPSSFGNCTDLIALDLSRNKLTGRIPEELFSLKRLSKLLLLGNSLSGGLPKSVAKCQSLVRLRLGENQLSGQVPKEIGELQNLVFLDLYMNHFSGGLPYEISNITVLELLDVHNNYITGDIPAQLGNLVNLEQLDLSRNSFTGNIPLSFGNFSYLNKLILNNNLLTGQIPKSIKNLQKLTLLDLSFNSLSGEIPQELGLVTSLTINLDLSYNAFTGDIPETFSGLTQLQSLDLSRNLLHGDIKILGSLTSLASLNISCNNFSGPIPATPFFKTISASSYLQNTNLCHSIDGITCSSHTGQSNGVRSPKIVALIAVILASITIAILAAWLLVLRNNHRYATQKSTMTSSSTSTAEDFSYPWTFIPFQKLGISVNNIVNCLIDENVIGKGCSGIVYRAEMPNGETIAVKKLWKTKDDDGGGEPALDSFAAEIQILGNIRHRNIVKLLGYCSNKSVKLLLYNYFPNGNLQQLLQGNRNLDWETRYKIAIGSAQGLAYLHHDCVPAILHRDVKCNNILLDSKYEAILADFGLAKLMNSPNYHTAMSRVAGSYGYIAPEYGYTMNITEKSDVYSYGVVLLEILSGRSAVSPQIGDGLHIVEWVKKKMGSFEPALSVLDEKLQGLPDQIVQEMLQTLGVAMFCVNPSPVERPTMKEVVALLMEVKCSPEEWGKTSQPLIKPSSS</sequence>
<evidence type="ECO:0000256" key="3">
    <source>
        <dbReference type="ARBA" id="ARBA00022527"/>
    </source>
</evidence>
<evidence type="ECO:0000313" key="22">
    <source>
        <dbReference type="EMBL" id="JAU13835.1"/>
    </source>
</evidence>
<dbReference type="SUPFAM" id="SSF52058">
    <property type="entry name" value="L domain-like"/>
    <property type="match status" value="2"/>
</dbReference>
<evidence type="ECO:0000256" key="4">
    <source>
        <dbReference type="ARBA" id="ARBA00022553"/>
    </source>
</evidence>
<evidence type="ECO:0000256" key="2">
    <source>
        <dbReference type="ARBA" id="ARBA00008684"/>
    </source>
</evidence>
<evidence type="ECO:0000256" key="17">
    <source>
        <dbReference type="ARBA" id="ARBA00023170"/>
    </source>
</evidence>
<dbReference type="FunFam" id="3.80.10.10:FF:000095">
    <property type="entry name" value="LRR receptor-like serine/threonine-protein kinase GSO1"/>
    <property type="match status" value="1"/>
</dbReference>
<dbReference type="InterPro" id="IPR055414">
    <property type="entry name" value="LRR_R13L4/SHOC2-like"/>
</dbReference>
<evidence type="ECO:0000256" key="15">
    <source>
        <dbReference type="ARBA" id="ARBA00023136"/>
    </source>
</evidence>
<dbReference type="Pfam" id="PF00069">
    <property type="entry name" value="Pkinase"/>
    <property type="match status" value="1"/>
</dbReference>
<dbReference type="InterPro" id="IPR001611">
    <property type="entry name" value="Leu-rich_rpt"/>
</dbReference>
<feature type="transmembrane region" description="Helical" evidence="20">
    <location>
        <begin position="783"/>
        <end position="806"/>
    </location>
</feature>
<dbReference type="PROSITE" id="PS00108">
    <property type="entry name" value="PROTEIN_KINASE_ST"/>
    <property type="match status" value="1"/>
</dbReference>
<evidence type="ECO:0000259" key="21">
    <source>
        <dbReference type="PROSITE" id="PS50011"/>
    </source>
</evidence>
<keyword evidence="13" id="KW-0832">Ubl conjugation</keyword>
<organism evidence="22">
    <name type="scientific">Noccaea caerulescens</name>
    <name type="common">Alpine penny-cress</name>
    <name type="synonym">Thlaspi caerulescens</name>
    <dbReference type="NCBI Taxonomy" id="107243"/>
    <lineage>
        <taxon>Eukaryota</taxon>
        <taxon>Viridiplantae</taxon>
        <taxon>Streptophyta</taxon>
        <taxon>Embryophyta</taxon>
        <taxon>Tracheophyta</taxon>
        <taxon>Spermatophyta</taxon>
        <taxon>Magnoliopsida</taxon>
        <taxon>eudicotyledons</taxon>
        <taxon>Gunneridae</taxon>
        <taxon>Pentapetalae</taxon>
        <taxon>rosids</taxon>
        <taxon>malvids</taxon>
        <taxon>Brassicales</taxon>
        <taxon>Brassicaceae</taxon>
        <taxon>Coluteocarpeae</taxon>
        <taxon>Noccaea</taxon>
    </lineage>
</organism>
<keyword evidence="14 20" id="KW-1133">Transmembrane helix</keyword>
<evidence type="ECO:0000256" key="12">
    <source>
        <dbReference type="ARBA" id="ARBA00022840"/>
    </source>
</evidence>
<gene>
    <name evidence="22" type="ORF">GA_TR17152_c0_g1_i1_g.54957</name>
</gene>